<dbReference type="Pfam" id="PF22022">
    <property type="entry name" value="Phage_int_M"/>
    <property type="match status" value="1"/>
</dbReference>
<dbReference type="SUPFAM" id="SSF56349">
    <property type="entry name" value="DNA breaking-rejoining enzymes"/>
    <property type="match status" value="1"/>
</dbReference>
<comment type="caution">
    <text evidence="8">The sequence shown here is derived from an EMBL/GenBank/DDBJ whole genome shotgun (WGS) entry which is preliminary data.</text>
</comment>
<keyword evidence="2" id="KW-0229">DNA integration</keyword>
<dbReference type="InterPro" id="IPR044068">
    <property type="entry name" value="CB"/>
</dbReference>
<reference evidence="8" key="2">
    <citation type="submission" date="2020-09" db="EMBL/GenBank/DDBJ databases">
        <authorList>
            <person name="Sun Q."/>
            <person name="Zhou Y."/>
        </authorList>
    </citation>
    <scope>NUCLEOTIDE SEQUENCE</scope>
    <source>
        <strain evidence="8">CGMCC 1.12426</strain>
    </source>
</reference>
<dbReference type="AlphaFoldDB" id="A0A916X3F3"/>
<keyword evidence="4" id="KW-0233">DNA recombination</keyword>
<evidence type="ECO:0000256" key="1">
    <source>
        <dbReference type="ARBA" id="ARBA00008857"/>
    </source>
</evidence>
<protein>
    <submittedName>
        <fullName evidence="8">Integrase</fullName>
    </submittedName>
</protein>
<dbReference type="PROSITE" id="PS51900">
    <property type="entry name" value="CB"/>
    <property type="match status" value="1"/>
</dbReference>
<evidence type="ECO:0000313" key="8">
    <source>
        <dbReference type="EMBL" id="GGB62933.1"/>
    </source>
</evidence>
<sequence>MGSFPTISLADAREAANENKRLIRAGHDPIAAKQRDRRVLTFSQAVERYLEKKEAEFRNEKHLKQWRSTLDTYASPIIGKMQAQAITLPDIVKVLEPIWTTKTETASRLRGRIESVLSWATVAGYRTGENPARWKGNLDAVLPKPGKVAKAGNFPAVPIKEAADWFENLQSRDGMAAQALQFLTLCASRSGEVRGMTWQEVDWEADGGPIWTIPAIRMKSSSEHRVPLSKAAQRILERLPRMKGTDYVFFAPMGGQLSDMTISAVMRRMQETAVKEGRTGWLDPKTKRPAVPHGLRSTFRDWCAENGIDHVLAEMALAHRVGSDVERAYRRSDLLQRRRDLLEQWSRFLKGRA</sequence>
<proteinExistence type="inferred from homology"/>
<reference evidence="8" key="1">
    <citation type="journal article" date="2014" name="Int. J. Syst. Evol. Microbiol.">
        <title>Complete genome sequence of Corynebacterium casei LMG S-19264T (=DSM 44701T), isolated from a smear-ripened cheese.</title>
        <authorList>
            <consortium name="US DOE Joint Genome Institute (JGI-PGF)"/>
            <person name="Walter F."/>
            <person name="Albersmeier A."/>
            <person name="Kalinowski J."/>
            <person name="Ruckert C."/>
        </authorList>
    </citation>
    <scope>NUCLEOTIDE SEQUENCE</scope>
    <source>
        <strain evidence="8">CGMCC 1.12426</strain>
    </source>
</reference>
<dbReference type="Gene3D" id="1.10.150.130">
    <property type="match status" value="1"/>
</dbReference>
<evidence type="ECO:0000259" key="6">
    <source>
        <dbReference type="PROSITE" id="PS51898"/>
    </source>
</evidence>
<feature type="domain" description="Tyr recombinase" evidence="6">
    <location>
        <begin position="152"/>
        <end position="343"/>
    </location>
</feature>
<dbReference type="Proteomes" id="UP000605148">
    <property type="component" value="Unassembled WGS sequence"/>
</dbReference>
<dbReference type="InterPro" id="IPR011010">
    <property type="entry name" value="DNA_brk_join_enz"/>
</dbReference>
<dbReference type="Gene3D" id="1.10.443.10">
    <property type="entry name" value="Intergrase catalytic core"/>
    <property type="match status" value="1"/>
</dbReference>
<dbReference type="InterPro" id="IPR038488">
    <property type="entry name" value="Integrase_DNA-bd_sf"/>
</dbReference>
<dbReference type="InterPro" id="IPR010998">
    <property type="entry name" value="Integrase_recombinase_N"/>
</dbReference>
<dbReference type="InterPro" id="IPR053876">
    <property type="entry name" value="Phage_int_M"/>
</dbReference>
<keyword evidence="9" id="KW-1185">Reference proteome</keyword>
<comment type="similarity">
    <text evidence="1">Belongs to the 'phage' integrase family.</text>
</comment>
<evidence type="ECO:0000256" key="5">
    <source>
        <dbReference type="PROSITE-ProRule" id="PRU01248"/>
    </source>
</evidence>
<accession>A0A916X3F3</accession>
<gene>
    <name evidence="8" type="ORF">GCM10011316_38540</name>
</gene>
<dbReference type="PANTHER" id="PTHR30629:SF2">
    <property type="entry name" value="PROPHAGE INTEGRASE INTS-RELATED"/>
    <property type="match status" value="1"/>
</dbReference>
<dbReference type="GO" id="GO:0015074">
    <property type="term" value="P:DNA integration"/>
    <property type="evidence" value="ECO:0007669"/>
    <property type="project" value="UniProtKB-KW"/>
</dbReference>
<evidence type="ECO:0000256" key="3">
    <source>
        <dbReference type="ARBA" id="ARBA00023125"/>
    </source>
</evidence>
<keyword evidence="3 5" id="KW-0238">DNA-binding</keyword>
<dbReference type="InterPro" id="IPR050808">
    <property type="entry name" value="Phage_Integrase"/>
</dbReference>
<evidence type="ECO:0000259" key="7">
    <source>
        <dbReference type="PROSITE" id="PS51900"/>
    </source>
</evidence>
<dbReference type="CDD" id="cd00801">
    <property type="entry name" value="INT_P4_C"/>
    <property type="match status" value="1"/>
</dbReference>
<evidence type="ECO:0000256" key="4">
    <source>
        <dbReference type="ARBA" id="ARBA00023172"/>
    </source>
</evidence>
<evidence type="ECO:0000313" key="9">
    <source>
        <dbReference type="Proteomes" id="UP000605148"/>
    </source>
</evidence>
<dbReference type="GO" id="GO:0006310">
    <property type="term" value="P:DNA recombination"/>
    <property type="evidence" value="ECO:0007669"/>
    <property type="project" value="UniProtKB-KW"/>
</dbReference>
<organism evidence="8 9">
    <name type="scientific">Roseibium aquae</name>
    <dbReference type="NCBI Taxonomy" id="1323746"/>
    <lineage>
        <taxon>Bacteria</taxon>
        <taxon>Pseudomonadati</taxon>
        <taxon>Pseudomonadota</taxon>
        <taxon>Alphaproteobacteria</taxon>
        <taxon>Hyphomicrobiales</taxon>
        <taxon>Stappiaceae</taxon>
        <taxon>Roseibium</taxon>
    </lineage>
</organism>
<name>A0A916X3F3_9HYPH</name>
<dbReference type="Pfam" id="PF13356">
    <property type="entry name" value="Arm-DNA-bind_3"/>
    <property type="match status" value="1"/>
</dbReference>
<dbReference type="Gene3D" id="3.30.160.390">
    <property type="entry name" value="Integrase, DNA-binding domain"/>
    <property type="match status" value="1"/>
</dbReference>
<feature type="domain" description="Core-binding (CB)" evidence="7">
    <location>
        <begin position="40"/>
        <end position="121"/>
    </location>
</feature>
<dbReference type="InterPro" id="IPR002104">
    <property type="entry name" value="Integrase_catalytic"/>
</dbReference>
<evidence type="ECO:0000256" key="2">
    <source>
        <dbReference type="ARBA" id="ARBA00022908"/>
    </source>
</evidence>
<dbReference type="InterPro" id="IPR013762">
    <property type="entry name" value="Integrase-like_cat_sf"/>
</dbReference>
<dbReference type="GO" id="GO:0003677">
    <property type="term" value="F:DNA binding"/>
    <property type="evidence" value="ECO:0007669"/>
    <property type="project" value="UniProtKB-UniRule"/>
</dbReference>
<dbReference type="EMBL" id="BMFA01000018">
    <property type="protein sequence ID" value="GGB62933.1"/>
    <property type="molecule type" value="Genomic_DNA"/>
</dbReference>
<dbReference type="InterPro" id="IPR025166">
    <property type="entry name" value="Integrase_DNA_bind_dom"/>
</dbReference>
<dbReference type="PANTHER" id="PTHR30629">
    <property type="entry name" value="PROPHAGE INTEGRASE"/>
    <property type="match status" value="1"/>
</dbReference>
<dbReference type="PROSITE" id="PS51898">
    <property type="entry name" value="TYR_RECOMBINASE"/>
    <property type="match status" value="1"/>
</dbReference>
<dbReference type="Pfam" id="PF00589">
    <property type="entry name" value="Phage_integrase"/>
    <property type="match status" value="1"/>
</dbReference>